<dbReference type="PANTHER" id="PTHR13847">
    <property type="entry name" value="SARCOSINE DEHYDROGENASE-RELATED"/>
    <property type="match status" value="1"/>
</dbReference>
<dbReference type="Gene3D" id="3.30.9.10">
    <property type="entry name" value="D-Amino Acid Oxidase, subunit A, domain 2"/>
    <property type="match status" value="1"/>
</dbReference>
<dbReference type="PANTHER" id="PTHR13847:SF287">
    <property type="entry name" value="FAD-DEPENDENT OXIDOREDUCTASE DOMAIN-CONTAINING PROTEIN 1"/>
    <property type="match status" value="1"/>
</dbReference>
<evidence type="ECO:0000259" key="3">
    <source>
        <dbReference type="Pfam" id="PF01266"/>
    </source>
</evidence>
<comment type="caution">
    <text evidence="4">The sequence shown here is derived from an EMBL/GenBank/DDBJ whole genome shotgun (WGS) entry which is preliminary data.</text>
</comment>
<evidence type="ECO:0000256" key="1">
    <source>
        <dbReference type="ARBA" id="ARBA00023002"/>
    </source>
</evidence>
<gene>
    <name evidence="4" type="ORF">GCM10023082_50890</name>
</gene>
<dbReference type="PROSITE" id="PS51257">
    <property type="entry name" value="PROKAR_LIPOPROTEIN"/>
    <property type="match status" value="1"/>
</dbReference>
<feature type="domain" description="FAD dependent oxidoreductase" evidence="3">
    <location>
        <begin position="5"/>
        <end position="361"/>
    </location>
</feature>
<dbReference type="InterPro" id="IPR006076">
    <property type="entry name" value="FAD-dep_OxRdtase"/>
</dbReference>
<proteinExistence type="predicted"/>
<evidence type="ECO:0000313" key="5">
    <source>
        <dbReference type="Proteomes" id="UP001499884"/>
    </source>
</evidence>
<sequence>MDRTRVVILGAGIVGSACARELSLAGFDVLVVDRGGAAAATTSHGEGNILVSDKGPGPELELARWSRRLWPEVLAGLGGAAEQAEWQPKGGIVVATTEAGAAGLMPFAEAQRAAGVRAEPLDADALRAAEPYVTRDHTAAVSYPEDAQVQPAGAATALLSGALAAGAALRTGREVLGGVVRGGRLTAVRTTHGTLEADVFVNAGGPWAGELAARLGAPVDIRPRRGEVLVTTPLPPTVFHKVYDADYVGAVGSGAGDLQTSAVVEATLAGSVLLGSSRRRVGFDARTRPEVLSAIAAKALRLFPSLAGVPVMRAYGGFRPYVPDHLPVIGPDPRLAGLWHAGGHEGAGIGLSVATARLVRALLAGEEPGVDAAPFRVDRPAVLGTEASANDPHHAAQAGGRAEEEEA</sequence>
<dbReference type="Pfam" id="PF01266">
    <property type="entry name" value="DAO"/>
    <property type="match status" value="1"/>
</dbReference>
<keyword evidence="1" id="KW-0560">Oxidoreductase</keyword>
<dbReference type="Proteomes" id="UP001499884">
    <property type="component" value="Unassembled WGS sequence"/>
</dbReference>
<evidence type="ECO:0000313" key="4">
    <source>
        <dbReference type="EMBL" id="GAA3748509.1"/>
    </source>
</evidence>
<dbReference type="Gene3D" id="3.50.50.60">
    <property type="entry name" value="FAD/NAD(P)-binding domain"/>
    <property type="match status" value="1"/>
</dbReference>
<dbReference type="RefSeq" id="WP_345651975.1">
    <property type="nucleotide sequence ID" value="NZ_BAABEP010000047.1"/>
</dbReference>
<dbReference type="EMBL" id="BAABEP010000047">
    <property type="protein sequence ID" value="GAA3748509.1"/>
    <property type="molecule type" value="Genomic_DNA"/>
</dbReference>
<name>A0ABP7FXJ8_9ACTN</name>
<dbReference type="SUPFAM" id="SSF54373">
    <property type="entry name" value="FAD-linked reductases, C-terminal domain"/>
    <property type="match status" value="1"/>
</dbReference>
<evidence type="ECO:0000256" key="2">
    <source>
        <dbReference type="SAM" id="MobiDB-lite"/>
    </source>
</evidence>
<reference evidence="5" key="1">
    <citation type="journal article" date="2019" name="Int. J. Syst. Evol. Microbiol.">
        <title>The Global Catalogue of Microorganisms (GCM) 10K type strain sequencing project: providing services to taxonomists for standard genome sequencing and annotation.</title>
        <authorList>
            <consortium name="The Broad Institute Genomics Platform"/>
            <consortium name="The Broad Institute Genome Sequencing Center for Infectious Disease"/>
            <person name="Wu L."/>
            <person name="Ma J."/>
        </authorList>
    </citation>
    <scope>NUCLEOTIDE SEQUENCE [LARGE SCALE GENOMIC DNA]</scope>
    <source>
        <strain evidence="5">JCM 30846</strain>
    </source>
</reference>
<organism evidence="4 5">
    <name type="scientific">Streptomyces tremellae</name>
    <dbReference type="NCBI Taxonomy" id="1124239"/>
    <lineage>
        <taxon>Bacteria</taxon>
        <taxon>Bacillati</taxon>
        <taxon>Actinomycetota</taxon>
        <taxon>Actinomycetes</taxon>
        <taxon>Kitasatosporales</taxon>
        <taxon>Streptomycetaceae</taxon>
        <taxon>Streptomyces</taxon>
    </lineage>
</organism>
<keyword evidence="5" id="KW-1185">Reference proteome</keyword>
<accession>A0ABP7FXJ8</accession>
<feature type="region of interest" description="Disordered" evidence="2">
    <location>
        <begin position="383"/>
        <end position="407"/>
    </location>
</feature>
<protein>
    <submittedName>
        <fullName evidence="4">FAD-dependent oxidoreductase</fullName>
    </submittedName>
</protein>
<dbReference type="SUPFAM" id="SSF51905">
    <property type="entry name" value="FAD/NAD(P)-binding domain"/>
    <property type="match status" value="1"/>
</dbReference>
<dbReference type="InterPro" id="IPR036188">
    <property type="entry name" value="FAD/NAD-bd_sf"/>
</dbReference>